<reference evidence="2 3" key="1">
    <citation type="submission" date="2014-11" db="EMBL/GenBank/DDBJ databases">
        <authorList>
            <person name="Zhu J."/>
            <person name="Qi W."/>
            <person name="Song R."/>
        </authorList>
    </citation>
    <scope>NUCLEOTIDE SEQUENCE [LARGE SCALE GENOMIC DNA]</scope>
</reference>
<dbReference type="PhylomeDB" id="A0A0G4EIU9"/>
<feature type="compositionally biased region" description="Low complexity" evidence="1">
    <location>
        <begin position="188"/>
        <end position="199"/>
    </location>
</feature>
<dbReference type="InParanoid" id="A0A0G4EIU9"/>
<organism evidence="2 3">
    <name type="scientific">Vitrella brassicaformis (strain CCMP3155)</name>
    <dbReference type="NCBI Taxonomy" id="1169540"/>
    <lineage>
        <taxon>Eukaryota</taxon>
        <taxon>Sar</taxon>
        <taxon>Alveolata</taxon>
        <taxon>Colpodellida</taxon>
        <taxon>Vitrellaceae</taxon>
        <taxon>Vitrella</taxon>
    </lineage>
</organism>
<keyword evidence="3" id="KW-1185">Reference proteome</keyword>
<gene>
    <name evidence="2" type="ORF">Vbra_3933</name>
</gene>
<proteinExistence type="predicted"/>
<evidence type="ECO:0000256" key="1">
    <source>
        <dbReference type="SAM" id="MobiDB-lite"/>
    </source>
</evidence>
<dbReference type="AlphaFoldDB" id="A0A0G4EIU9"/>
<evidence type="ECO:0000313" key="3">
    <source>
        <dbReference type="Proteomes" id="UP000041254"/>
    </source>
</evidence>
<name>A0A0G4EIU9_VITBC</name>
<feature type="region of interest" description="Disordered" evidence="1">
    <location>
        <begin position="179"/>
        <end position="220"/>
    </location>
</feature>
<evidence type="ECO:0000313" key="2">
    <source>
        <dbReference type="EMBL" id="CEL96940.1"/>
    </source>
</evidence>
<dbReference type="EMBL" id="CDMY01000249">
    <property type="protein sequence ID" value="CEL96940.1"/>
    <property type="molecule type" value="Genomic_DNA"/>
</dbReference>
<accession>A0A0G4EIU9</accession>
<protein>
    <submittedName>
        <fullName evidence="2">Uncharacterized protein</fullName>
    </submittedName>
</protein>
<dbReference type="Proteomes" id="UP000041254">
    <property type="component" value="Unassembled WGS sequence"/>
</dbReference>
<dbReference type="VEuPathDB" id="CryptoDB:Vbra_3933"/>
<sequence length="320" mass="34996">MSHAPSRFVDVLRDIGAGDQSAPSRTRSHTDRDTEVRFVDDPLNPHGIAAHNQGRFKACFYTTEGIVRVIRNGNMKYIMVKNDQTDGIRHLSEKDAFLTLGHPDSHIRGVTVKTLLVVGTALKLLCDKHNSQPHRSILNDIAAAKPFVSNPNLRSTNPQKVADAIAALPRLLEDYHQTNTHRGRKRTAPSSAAAAAASAVDTHMPTADDTQPTNDEDINDSGSIIEIDIDAAIPNRALVNMSALTSRAALARRIRDLPDTFDIYKGDVDKPTGITIMMSSEECDIDTVFDNEDDMGEAWGHARRLVRAVESLGASMADMV</sequence>